<gene>
    <name evidence="2" type="ORF">MNBD_UNCLBAC01-432</name>
</gene>
<sequence length="65" mass="7728">MENRITELEKKSAFQEHMIEELNEALIAQQKKIDTIEAQLKQFKEQITNGDFIKQIEDEEPPPHY</sequence>
<proteinExistence type="predicted"/>
<dbReference type="AlphaFoldDB" id="A0A3B1DND2"/>
<dbReference type="InterPro" id="IPR007236">
    <property type="entry name" value="SlyX"/>
</dbReference>
<evidence type="ECO:0000256" key="1">
    <source>
        <dbReference type="SAM" id="Coils"/>
    </source>
</evidence>
<accession>A0A3B1DND2</accession>
<dbReference type="PANTHER" id="PTHR36508">
    <property type="entry name" value="PROTEIN SLYX"/>
    <property type="match status" value="1"/>
</dbReference>
<feature type="coiled-coil region" evidence="1">
    <location>
        <begin position="5"/>
        <end position="46"/>
    </location>
</feature>
<dbReference type="PANTHER" id="PTHR36508:SF1">
    <property type="entry name" value="PROTEIN SLYX"/>
    <property type="match status" value="1"/>
</dbReference>
<evidence type="ECO:0000313" key="2">
    <source>
        <dbReference type="EMBL" id="VAX37594.1"/>
    </source>
</evidence>
<reference evidence="2" key="1">
    <citation type="submission" date="2018-06" db="EMBL/GenBank/DDBJ databases">
        <authorList>
            <person name="Zhirakovskaya E."/>
        </authorList>
    </citation>
    <scope>NUCLEOTIDE SEQUENCE</scope>
</reference>
<dbReference type="Gene3D" id="1.20.5.300">
    <property type="match status" value="1"/>
</dbReference>
<name>A0A3B1DND2_9ZZZZ</name>
<evidence type="ECO:0008006" key="3">
    <source>
        <dbReference type="Google" id="ProtNLM"/>
    </source>
</evidence>
<dbReference type="EMBL" id="UOGJ01000132">
    <property type="protein sequence ID" value="VAX37594.1"/>
    <property type="molecule type" value="Genomic_DNA"/>
</dbReference>
<protein>
    <recommendedName>
        <fullName evidence="3">Protein SlyX homolog</fullName>
    </recommendedName>
</protein>
<dbReference type="Pfam" id="PF04102">
    <property type="entry name" value="SlyX"/>
    <property type="match status" value="1"/>
</dbReference>
<keyword evidence="1" id="KW-0175">Coiled coil</keyword>
<organism evidence="2">
    <name type="scientific">hydrothermal vent metagenome</name>
    <dbReference type="NCBI Taxonomy" id="652676"/>
    <lineage>
        <taxon>unclassified sequences</taxon>
        <taxon>metagenomes</taxon>
        <taxon>ecological metagenomes</taxon>
    </lineage>
</organism>